<dbReference type="InterPro" id="IPR002433">
    <property type="entry name" value="Orn_de-COase"/>
</dbReference>
<evidence type="ECO:0000313" key="15">
    <source>
        <dbReference type="EMBL" id="KAG5313981.1"/>
    </source>
</evidence>
<sequence length="497" mass="55133">MKVTNLDERIHVLDSESNVMTVIKNIAMSGLQEEAFYVLDIGDIVQKHKIWKEKLPRVEPYYAVKCNDNLIVIEVLAALGINFDCASKNEINKVLSFGVESSRIIFANPAKPASHIRHAAAVGVETMTVDNESELHKIKKLFPTAKIVLRIRCDAEMAQCPLGMKFGCDPIHEAPNLLHLAYNLGLNVIGFSFHVGSGCQDPPVFYRAIHHCKILFDMATDLGFKPYLLDLGGGYPGNKGTSIDKIAEIINKALDEYFNSKLFSSHYASIYFGLDILGIVIKNFLADAVHVIAEPGRFYVASAFTLATSIHSKRSIRGDENSSAITHNMYYINDGVYGSFNCLLYDHQHVTPIPLKNGCGKMIPSSVWGPTCDGLDKIVENIMLNDMELGEWMIFENMGAYTLPVASPFNGFPIPKVHIVADEDIWLLLKDALPLTEDHFVIGNTPANLRLGLDIGGNDIDPWRDSHPIELAPPEILTDTSNTSSHFIFEYVEAPLN</sequence>
<dbReference type="PRINTS" id="PR01179">
    <property type="entry name" value="ODADCRBXLASE"/>
</dbReference>
<evidence type="ECO:0000256" key="11">
    <source>
        <dbReference type="PIRSR" id="PIRSR600183-50"/>
    </source>
</evidence>
<proteinExistence type="inferred from homology"/>
<dbReference type="Gene3D" id="3.20.20.10">
    <property type="entry name" value="Alanine racemase"/>
    <property type="match status" value="1"/>
</dbReference>
<protein>
    <recommendedName>
        <fullName evidence="7">ornithine decarboxylase</fullName>
        <ecNumber evidence="7">4.1.1.17</ecNumber>
    </recommendedName>
</protein>
<evidence type="ECO:0000259" key="13">
    <source>
        <dbReference type="Pfam" id="PF00278"/>
    </source>
</evidence>
<feature type="active site" description="Proton donor" evidence="11">
    <location>
        <position position="372"/>
    </location>
</feature>
<dbReference type="GO" id="GO:0033387">
    <property type="term" value="P:putrescine biosynthetic process from arginine, via ornithine"/>
    <property type="evidence" value="ECO:0007669"/>
    <property type="project" value="TreeGrafter"/>
</dbReference>
<reference evidence="15" key="1">
    <citation type="submission" date="2020-02" db="EMBL/GenBank/DDBJ databases">
        <title>Relaxed selection underlies rapid genomic changes in the transitions from sociality to social parasitism in ants.</title>
        <authorList>
            <person name="Bi X."/>
        </authorList>
    </citation>
    <scope>NUCLEOTIDE SEQUENCE</scope>
    <source>
        <strain evidence="15">BGI-DK2013a</strain>
        <tissue evidence="15">Whole body</tissue>
    </source>
</reference>
<dbReference type="PANTHER" id="PTHR11482:SF6">
    <property type="entry name" value="ORNITHINE DECARBOXYLASE 1-RELATED"/>
    <property type="match status" value="1"/>
</dbReference>
<evidence type="ECO:0000256" key="12">
    <source>
        <dbReference type="RuleBase" id="RU003737"/>
    </source>
</evidence>
<dbReference type="InterPro" id="IPR022653">
    <property type="entry name" value="De-COase2_pyr-phos_BS"/>
</dbReference>
<dbReference type="Gene3D" id="2.40.37.10">
    <property type="entry name" value="Lyase, Ornithine Decarboxylase, Chain A, domain 1"/>
    <property type="match status" value="1"/>
</dbReference>
<dbReference type="AlphaFoldDB" id="A0A836ETI2"/>
<dbReference type="Pfam" id="PF02784">
    <property type="entry name" value="Orn_Arg_deC_N"/>
    <property type="match status" value="1"/>
</dbReference>
<evidence type="ECO:0000256" key="5">
    <source>
        <dbReference type="ARBA" id="ARBA00023239"/>
    </source>
</evidence>
<dbReference type="PROSITE" id="PS00879">
    <property type="entry name" value="ODR_DC_2_2"/>
    <property type="match status" value="1"/>
</dbReference>
<evidence type="ECO:0000256" key="7">
    <source>
        <dbReference type="ARBA" id="ARBA00034138"/>
    </source>
</evidence>
<evidence type="ECO:0000259" key="14">
    <source>
        <dbReference type="Pfam" id="PF02784"/>
    </source>
</evidence>
<dbReference type="PROSITE" id="PS00878">
    <property type="entry name" value="ODR_DC_2_1"/>
    <property type="match status" value="1"/>
</dbReference>
<dbReference type="InterPro" id="IPR009006">
    <property type="entry name" value="Ala_racemase/Decarboxylase_C"/>
</dbReference>
<dbReference type="SUPFAM" id="SSF51419">
    <property type="entry name" value="PLP-binding barrel"/>
    <property type="match status" value="1"/>
</dbReference>
<comment type="catalytic activity">
    <reaction evidence="10">
        <text>L-ornithine + H(+) = putrescine + CO2</text>
        <dbReference type="Rhea" id="RHEA:22964"/>
        <dbReference type="ChEBI" id="CHEBI:15378"/>
        <dbReference type="ChEBI" id="CHEBI:16526"/>
        <dbReference type="ChEBI" id="CHEBI:46911"/>
        <dbReference type="ChEBI" id="CHEBI:326268"/>
        <dbReference type="EC" id="4.1.1.17"/>
    </reaction>
</comment>
<feature type="domain" description="Orn/DAP/Arg decarboxylase 2 N-terminal" evidence="14">
    <location>
        <begin position="42"/>
        <end position="259"/>
    </location>
</feature>
<dbReference type="InterPro" id="IPR022643">
    <property type="entry name" value="De-COase2_C"/>
</dbReference>
<evidence type="ECO:0000256" key="3">
    <source>
        <dbReference type="ARBA" id="ARBA00022898"/>
    </source>
</evidence>
<feature type="non-terminal residue" evidence="15">
    <location>
        <position position="1"/>
    </location>
</feature>
<comment type="cofactor">
    <cofactor evidence="1 11">
        <name>pyridoxal 5'-phosphate</name>
        <dbReference type="ChEBI" id="CHEBI:597326"/>
    </cofactor>
</comment>
<accession>A0A836ETI2</accession>
<comment type="pathway">
    <text evidence="6">Amine and polyamine biosynthesis; putrescine biosynthesis via L-ornithine pathway; putrescine from L-ornithine: step 1/1.</text>
</comment>
<evidence type="ECO:0000256" key="4">
    <source>
        <dbReference type="ARBA" id="ARBA00023115"/>
    </source>
</evidence>
<dbReference type="InterPro" id="IPR022657">
    <property type="entry name" value="De-COase2_CS"/>
</dbReference>
<evidence type="ECO:0000313" key="16">
    <source>
        <dbReference type="Proteomes" id="UP000667349"/>
    </source>
</evidence>
<gene>
    <name evidence="15" type="primary">Odc1_0</name>
    <name evidence="15" type="ORF">G6Z75_0003365</name>
</gene>
<dbReference type="InterPro" id="IPR029066">
    <property type="entry name" value="PLP-binding_barrel"/>
</dbReference>
<dbReference type="EMBL" id="JAANHZ010000224">
    <property type="protein sequence ID" value="KAG5313981.1"/>
    <property type="molecule type" value="Genomic_DNA"/>
</dbReference>
<keyword evidence="3 11" id="KW-0663">Pyridoxal phosphate</keyword>
<keyword evidence="4" id="KW-0620">Polyamine biosynthesis</keyword>
<dbReference type="PRINTS" id="PR01182">
    <property type="entry name" value="ORNDCRBXLASE"/>
</dbReference>
<dbReference type="GO" id="GO:0004586">
    <property type="term" value="F:ornithine decarboxylase activity"/>
    <property type="evidence" value="ECO:0007669"/>
    <property type="project" value="UniProtKB-EC"/>
</dbReference>
<comment type="similarity">
    <text evidence="2 12">Belongs to the Orn/Lys/Arg decarboxylase class-II family.</text>
</comment>
<dbReference type="EC" id="4.1.1.17" evidence="7"/>
<evidence type="ECO:0000256" key="1">
    <source>
        <dbReference type="ARBA" id="ARBA00001933"/>
    </source>
</evidence>
<dbReference type="GO" id="GO:0005737">
    <property type="term" value="C:cytoplasm"/>
    <property type="evidence" value="ECO:0007669"/>
    <property type="project" value="TreeGrafter"/>
</dbReference>
<feature type="non-terminal residue" evidence="15">
    <location>
        <position position="497"/>
    </location>
</feature>
<organism evidence="15 16">
    <name type="scientific">Acromyrmex insinuator</name>
    <dbReference type="NCBI Taxonomy" id="230686"/>
    <lineage>
        <taxon>Eukaryota</taxon>
        <taxon>Metazoa</taxon>
        <taxon>Ecdysozoa</taxon>
        <taxon>Arthropoda</taxon>
        <taxon>Hexapoda</taxon>
        <taxon>Insecta</taxon>
        <taxon>Pterygota</taxon>
        <taxon>Neoptera</taxon>
        <taxon>Endopterygota</taxon>
        <taxon>Hymenoptera</taxon>
        <taxon>Apocrita</taxon>
        <taxon>Aculeata</taxon>
        <taxon>Formicoidea</taxon>
        <taxon>Formicidae</taxon>
        <taxon>Myrmicinae</taxon>
        <taxon>Acromyrmex</taxon>
    </lineage>
</organism>
<comment type="caution">
    <text evidence="15">The sequence shown here is derived from an EMBL/GenBank/DDBJ whole genome shotgun (WGS) entry which is preliminary data.</text>
</comment>
<evidence type="ECO:0000256" key="9">
    <source>
        <dbReference type="ARBA" id="ARBA00046672"/>
    </source>
</evidence>
<evidence type="ECO:0000256" key="8">
    <source>
        <dbReference type="ARBA" id="ARBA00037173"/>
    </source>
</evidence>
<dbReference type="InterPro" id="IPR000183">
    <property type="entry name" value="Orn/DAP/Arg_de-COase"/>
</dbReference>
<keyword evidence="16" id="KW-1185">Reference proteome</keyword>
<dbReference type="CDD" id="cd00622">
    <property type="entry name" value="PLPDE_III_ODC"/>
    <property type="match status" value="1"/>
</dbReference>
<feature type="domain" description="Orn/DAP/Arg decarboxylase 2 C-terminal" evidence="13">
    <location>
        <begin position="40"/>
        <end position="399"/>
    </location>
</feature>
<dbReference type="InterPro" id="IPR022644">
    <property type="entry name" value="De-COase2_N"/>
</dbReference>
<feature type="modified residue" description="N6-(pyridoxal phosphate)lysine" evidence="11">
    <location>
        <position position="65"/>
    </location>
</feature>
<keyword evidence="5" id="KW-0456">Lyase</keyword>
<evidence type="ECO:0000256" key="10">
    <source>
        <dbReference type="ARBA" id="ARBA00049127"/>
    </source>
</evidence>
<dbReference type="FunFam" id="3.20.20.10:FF:000005">
    <property type="entry name" value="Ornithine decarboxylase"/>
    <property type="match status" value="1"/>
</dbReference>
<dbReference type="PANTHER" id="PTHR11482">
    <property type="entry name" value="ARGININE/DIAMINOPIMELATE/ORNITHINE DECARBOXYLASE"/>
    <property type="match status" value="1"/>
</dbReference>
<evidence type="ECO:0000256" key="6">
    <source>
        <dbReference type="ARBA" id="ARBA00034115"/>
    </source>
</evidence>
<dbReference type="SUPFAM" id="SSF50621">
    <property type="entry name" value="Alanine racemase C-terminal domain-like"/>
    <property type="match status" value="1"/>
</dbReference>
<dbReference type="Proteomes" id="UP000667349">
    <property type="component" value="Unassembled WGS sequence"/>
</dbReference>
<comment type="subunit">
    <text evidence="9">Homodimer. Only the dimer is catalytically active, as the active sites are constructed of residues from both monomers.</text>
</comment>
<comment type="function">
    <text evidence="8">Catalyzes the first and rate-limiting step of polyamine biosynthesis that converts ornithine into putrescine, which is the precursor for the polyamines, spermidine and spermine. Polyamines are essential for cell proliferation and are implicated in cellular processes, ranging from DNA replication to apoptosis.</text>
</comment>
<name>A0A836ETI2_9HYME</name>
<dbReference type="Pfam" id="PF00278">
    <property type="entry name" value="Orn_DAP_Arg_deC"/>
    <property type="match status" value="1"/>
</dbReference>
<evidence type="ECO:0000256" key="2">
    <source>
        <dbReference type="ARBA" id="ARBA00008872"/>
    </source>
</evidence>